<accession>A0A3M7Q1Q9</accession>
<name>A0A3M7Q1Q9_BRAPC</name>
<dbReference type="Proteomes" id="UP000276133">
    <property type="component" value="Unassembled WGS sequence"/>
</dbReference>
<keyword evidence="1" id="KW-0472">Membrane</keyword>
<evidence type="ECO:0000313" key="3">
    <source>
        <dbReference type="Proteomes" id="UP000276133"/>
    </source>
</evidence>
<keyword evidence="1" id="KW-1133">Transmembrane helix</keyword>
<evidence type="ECO:0000256" key="1">
    <source>
        <dbReference type="SAM" id="Phobius"/>
    </source>
</evidence>
<feature type="transmembrane region" description="Helical" evidence="1">
    <location>
        <begin position="34"/>
        <end position="54"/>
    </location>
</feature>
<comment type="caution">
    <text evidence="2">The sequence shown here is derived from an EMBL/GenBank/DDBJ whole genome shotgun (WGS) entry which is preliminary data.</text>
</comment>
<dbReference type="AlphaFoldDB" id="A0A3M7Q1Q9"/>
<keyword evidence="1" id="KW-0812">Transmembrane</keyword>
<reference evidence="2 3" key="1">
    <citation type="journal article" date="2018" name="Sci. Rep.">
        <title>Genomic signatures of local adaptation to the degree of environmental predictability in rotifers.</title>
        <authorList>
            <person name="Franch-Gras L."/>
            <person name="Hahn C."/>
            <person name="Garcia-Roger E.M."/>
            <person name="Carmona M.J."/>
            <person name="Serra M."/>
            <person name="Gomez A."/>
        </authorList>
    </citation>
    <scope>NUCLEOTIDE SEQUENCE [LARGE SCALE GENOMIC DNA]</scope>
    <source>
        <strain evidence="2">HYR1</strain>
    </source>
</reference>
<keyword evidence="3" id="KW-1185">Reference proteome</keyword>
<dbReference type="EMBL" id="REGN01007867">
    <property type="protein sequence ID" value="RNA05069.1"/>
    <property type="molecule type" value="Genomic_DNA"/>
</dbReference>
<gene>
    <name evidence="2" type="ORF">BpHYR1_020720</name>
</gene>
<evidence type="ECO:0000313" key="2">
    <source>
        <dbReference type="EMBL" id="RNA05069.1"/>
    </source>
</evidence>
<organism evidence="2 3">
    <name type="scientific">Brachionus plicatilis</name>
    <name type="common">Marine rotifer</name>
    <name type="synonym">Brachionus muelleri</name>
    <dbReference type="NCBI Taxonomy" id="10195"/>
    <lineage>
        <taxon>Eukaryota</taxon>
        <taxon>Metazoa</taxon>
        <taxon>Spiralia</taxon>
        <taxon>Gnathifera</taxon>
        <taxon>Rotifera</taxon>
        <taxon>Eurotatoria</taxon>
        <taxon>Monogononta</taxon>
        <taxon>Pseudotrocha</taxon>
        <taxon>Ploima</taxon>
        <taxon>Brachionidae</taxon>
        <taxon>Brachionus</taxon>
    </lineage>
</organism>
<protein>
    <submittedName>
        <fullName evidence="2">Uncharacterized protein</fullName>
    </submittedName>
</protein>
<sequence length="79" mass="9223">MVGDKWHSFNGGDKYGSVFYLKTGGPCFSNNHELIVHFIIFTPLKKYSIILNLISRRPFMSLKKVKFHLFCLVMIKQKN</sequence>
<proteinExistence type="predicted"/>